<comment type="caution">
    <text evidence="1">The sequence shown here is derived from an EMBL/GenBank/DDBJ whole genome shotgun (WGS) entry which is preliminary data.</text>
</comment>
<reference evidence="1 2" key="1">
    <citation type="submission" date="2013-02" db="EMBL/GenBank/DDBJ databases">
        <title>The Genome Sequence of Enterococcus phoeniculicola BAA-412.</title>
        <authorList>
            <consortium name="The Broad Institute Genome Sequencing Platform"/>
            <consortium name="The Broad Institute Genome Sequencing Center for Infectious Disease"/>
            <person name="Earl A.M."/>
            <person name="Gilmore M.S."/>
            <person name="Lebreton F."/>
            <person name="Walker B."/>
            <person name="Young S.K."/>
            <person name="Zeng Q."/>
            <person name="Gargeya S."/>
            <person name="Fitzgerald M."/>
            <person name="Haas B."/>
            <person name="Abouelleil A."/>
            <person name="Alvarado L."/>
            <person name="Arachchi H.M."/>
            <person name="Berlin A.M."/>
            <person name="Chapman S.B."/>
            <person name="Dewar J."/>
            <person name="Goldberg J."/>
            <person name="Griggs A."/>
            <person name="Gujja S."/>
            <person name="Hansen M."/>
            <person name="Howarth C."/>
            <person name="Imamovic A."/>
            <person name="Larimer J."/>
            <person name="McCowan C."/>
            <person name="Murphy C."/>
            <person name="Neiman D."/>
            <person name="Pearson M."/>
            <person name="Priest M."/>
            <person name="Roberts A."/>
            <person name="Saif S."/>
            <person name="Shea T."/>
            <person name="Sisk P."/>
            <person name="Sykes S."/>
            <person name="Wortman J."/>
            <person name="Nusbaum C."/>
            <person name="Birren B."/>
        </authorList>
    </citation>
    <scope>NUCLEOTIDE SEQUENCE [LARGE SCALE GENOMIC DNA]</scope>
    <source>
        <strain evidence="1 2">ATCC BAA-412</strain>
    </source>
</reference>
<dbReference type="EMBL" id="AJAT01000017">
    <property type="protein sequence ID" value="EOL42615.1"/>
    <property type="molecule type" value="Genomic_DNA"/>
</dbReference>
<dbReference type="GO" id="GO:0005737">
    <property type="term" value="C:cytoplasm"/>
    <property type="evidence" value="ECO:0007669"/>
    <property type="project" value="InterPro"/>
</dbReference>
<dbReference type="Proteomes" id="UP000013785">
    <property type="component" value="Unassembled WGS sequence"/>
</dbReference>
<sequence>MKRFTITVTMDRPVGYQDAYGNRYPINYGYVAGLFAGDNEEQDVYILDIDKPLKTFTGEIVAIIHRKDDVEDKWVAAASGQRVTKEEIWVQVKFIEQYFDSTIELLPY</sequence>
<dbReference type="HOGENOM" id="CLU_160633_0_0_9"/>
<dbReference type="Gene3D" id="3.90.80.10">
    <property type="entry name" value="Inorganic pyrophosphatase"/>
    <property type="match status" value="1"/>
</dbReference>
<dbReference type="AlphaFoldDB" id="R3WL60"/>
<dbReference type="SUPFAM" id="SSF50324">
    <property type="entry name" value="Inorganic pyrophosphatase"/>
    <property type="match status" value="1"/>
</dbReference>
<gene>
    <name evidence="1" type="ORF">UC3_02968</name>
</gene>
<dbReference type="OrthoDB" id="5187599at2"/>
<organism evidence="1 2">
    <name type="scientific">Enterococcus phoeniculicola ATCC BAA-412</name>
    <dbReference type="NCBI Taxonomy" id="1158610"/>
    <lineage>
        <taxon>Bacteria</taxon>
        <taxon>Bacillati</taxon>
        <taxon>Bacillota</taxon>
        <taxon>Bacilli</taxon>
        <taxon>Lactobacillales</taxon>
        <taxon>Enterococcaceae</taxon>
        <taxon>Enterococcus</taxon>
    </lineage>
</organism>
<dbReference type="InterPro" id="IPR036649">
    <property type="entry name" value="Pyrophosphatase_sf"/>
</dbReference>
<evidence type="ECO:0000313" key="2">
    <source>
        <dbReference type="Proteomes" id="UP000013785"/>
    </source>
</evidence>
<protein>
    <recommendedName>
        <fullName evidence="3">Inorganic pyrophosphatase</fullName>
    </recommendedName>
</protein>
<dbReference type="GO" id="GO:0000287">
    <property type="term" value="F:magnesium ion binding"/>
    <property type="evidence" value="ECO:0007669"/>
    <property type="project" value="InterPro"/>
</dbReference>
<name>R3WL60_9ENTE</name>
<dbReference type="PATRIC" id="fig|1158610.3.peg.2950"/>
<dbReference type="STRING" id="154621.RV11_GL002937"/>
<dbReference type="RefSeq" id="WP_010769602.1">
    <property type="nucleotide sequence ID" value="NZ_ASWE01000001.1"/>
</dbReference>
<proteinExistence type="predicted"/>
<accession>R3WL60</accession>
<evidence type="ECO:0008006" key="3">
    <source>
        <dbReference type="Google" id="ProtNLM"/>
    </source>
</evidence>
<keyword evidence="2" id="KW-1185">Reference proteome</keyword>
<dbReference type="GO" id="GO:0006796">
    <property type="term" value="P:phosphate-containing compound metabolic process"/>
    <property type="evidence" value="ECO:0007669"/>
    <property type="project" value="InterPro"/>
</dbReference>
<dbReference type="GO" id="GO:0004427">
    <property type="term" value="F:inorganic diphosphate phosphatase activity"/>
    <property type="evidence" value="ECO:0007669"/>
    <property type="project" value="InterPro"/>
</dbReference>
<dbReference type="eggNOG" id="COG0221">
    <property type="taxonomic scope" value="Bacteria"/>
</dbReference>
<evidence type="ECO:0000313" key="1">
    <source>
        <dbReference type="EMBL" id="EOL42615.1"/>
    </source>
</evidence>